<dbReference type="VEuPathDB" id="FungiDB:ATCC64974_88980"/>
<name>A0A100IJ11_ASPNG</name>
<evidence type="ECO:0000256" key="4">
    <source>
        <dbReference type="ARBA" id="ARBA00023136"/>
    </source>
</evidence>
<dbReference type="VEuPathDB" id="FungiDB:ASPNIDRAFT2_1167592"/>
<dbReference type="GO" id="GO:0120029">
    <property type="term" value="P:proton export across plasma membrane"/>
    <property type="evidence" value="ECO:0007669"/>
    <property type="project" value="InterPro"/>
</dbReference>
<evidence type="ECO:0000256" key="1">
    <source>
        <dbReference type="ARBA" id="ARBA00004141"/>
    </source>
</evidence>
<dbReference type="PANTHER" id="PTHR31382:SF5">
    <property type="entry name" value="SODIUM ION_PROTON EXCHANGER (EUROFUNG)"/>
    <property type="match status" value="1"/>
</dbReference>
<dbReference type="PaxDb" id="5061-CADANGAP00008441"/>
<feature type="transmembrane region" description="Helical" evidence="8">
    <location>
        <begin position="251"/>
        <end position="271"/>
    </location>
</feature>
<feature type="transmembrane region" description="Helical" evidence="8">
    <location>
        <begin position="662"/>
        <end position="680"/>
    </location>
</feature>
<feature type="transmembrane region" description="Helical" evidence="8">
    <location>
        <begin position="598"/>
        <end position="616"/>
    </location>
</feature>
<dbReference type="GO" id="GO:0042391">
    <property type="term" value="P:regulation of membrane potential"/>
    <property type="evidence" value="ECO:0007669"/>
    <property type="project" value="InterPro"/>
</dbReference>
<keyword evidence="5" id="KW-0576">Peroxisome</keyword>
<dbReference type="Pfam" id="PF05648">
    <property type="entry name" value="PEX11"/>
    <property type="match status" value="1"/>
</dbReference>
<dbReference type="GO" id="GO:0005886">
    <property type="term" value="C:plasma membrane"/>
    <property type="evidence" value="ECO:0007669"/>
    <property type="project" value="InterPro"/>
</dbReference>
<dbReference type="GO" id="GO:0036376">
    <property type="term" value="P:sodium ion export across plasma membrane"/>
    <property type="evidence" value="ECO:0007669"/>
    <property type="project" value="InterPro"/>
</dbReference>
<dbReference type="VEuPathDB" id="FungiDB:M747DRAFT_269507"/>
<evidence type="ECO:0000256" key="8">
    <source>
        <dbReference type="SAM" id="Phobius"/>
    </source>
</evidence>
<dbReference type="GO" id="GO:0016559">
    <property type="term" value="P:peroxisome fission"/>
    <property type="evidence" value="ECO:0007669"/>
    <property type="project" value="InterPro"/>
</dbReference>
<feature type="transmembrane region" description="Helical" evidence="8">
    <location>
        <begin position="707"/>
        <end position="730"/>
    </location>
</feature>
<evidence type="ECO:0000313" key="10">
    <source>
        <dbReference type="EMBL" id="GAQ42148.1"/>
    </source>
</evidence>
<keyword evidence="4 8" id="KW-0472">Membrane</keyword>
<organism evidence="10 11">
    <name type="scientific">Aspergillus niger</name>
    <dbReference type="NCBI Taxonomy" id="5061"/>
    <lineage>
        <taxon>Eukaryota</taxon>
        <taxon>Fungi</taxon>
        <taxon>Dikarya</taxon>
        <taxon>Ascomycota</taxon>
        <taxon>Pezizomycotina</taxon>
        <taxon>Eurotiomycetes</taxon>
        <taxon>Eurotiomycetidae</taxon>
        <taxon>Eurotiales</taxon>
        <taxon>Aspergillaceae</taxon>
        <taxon>Aspergillus</taxon>
        <taxon>Aspergillus subgen. Circumdati</taxon>
    </lineage>
</organism>
<dbReference type="OrthoDB" id="5327978at2759"/>
<dbReference type="Pfam" id="PF00999">
    <property type="entry name" value="Na_H_Exchanger"/>
    <property type="match status" value="1"/>
</dbReference>
<feature type="transmembrane region" description="Helical" evidence="8">
    <location>
        <begin position="628"/>
        <end position="650"/>
    </location>
</feature>
<evidence type="ECO:0000313" key="11">
    <source>
        <dbReference type="Proteomes" id="UP000068243"/>
    </source>
</evidence>
<evidence type="ECO:0000256" key="2">
    <source>
        <dbReference type="ARBA" id="ARBA00022692"/>
    </source>
</evidence>
<evidence type="ECO:0000256" key="7">
    <source>
        <dbReference type="SAM" id="MobiDB-lite"/>
    </source>
</evidence>
<protein>
    <submittedName>
        <fullName evidence="10">Plasma membrane antiporter</fullName>
    </submittedName>
</protein>
<dbReference type="EMBL" id="BCMY01000007">
    <property type="protein sequence ID" value="GAQ42148.1"/>
    <property type="molecule type" value="Genomic_DNA"/>
</dbReference>
<feature type="compositionally biased region" description="Acidic residues" evidence="7">
    <location>
        <begin position="779"/>
        <end position="790"/>
    </location>
</feature>
<evidence type="ECO:0000256" key="6">
    <source>
        <dbReference type="ARBA" id="ARBA00046271"/>
    </source>
</evidence>
<dbReference type="VEuPathDB" id="FungiDB:ASPNIDRAFT2_1096627"/>
<feature type="transmembrane region" description="Helical" evidence="8">
    <location>
        <begin position="506"/>
        <end position="524"/>
    </location>
</feature>
<dbReference type="VEuPathDB" id="FungiDB:An11g02580"/>
<dbReference type="InterPro" id="IPR004712">
    <property type="entry name" value="Na+/H+_antiporter_fungi"/>
</dbReference>
<gene>
    <name evidence="10" type="ORF">ABL_04809</name>
</gene>
<dbReference type="GO" id="GO:0005778">
    <property type="term" value="C:peroxisomal membrane"/>
    <property type="evidence" value="ECO:0007669"/>
    <property type="project" value="UniProtKB-SubCell"/>
</dbReference>
<dbReference type="AlphaFoldDB" id="A0A100IJ11"/>
<feature type="region of interest" description="Disordered" evidence="7">
    <location>
        <begin position="774"/>
        <end position="810"/>
    </location>
</feature>
<feature type="transmembrane region" description="Helical" evidence="8">
    <location>
        <begin position="346"/>
        <end position="363"/>
    </location>
</feature>
<comment type="subcellular location">
    <subcellularLocation>
        <location evidence="1">Membrane</location>
        <topology evidence="1">Multi-pass membrane protein</topology>
    </subcellularLocation>
    <subcellularLocation>
        <location evidence="6">Peroxisome membrane</location>
    </subcellularLocation>
</comment>
<dbReference type="VEuPathDB" id="FungiDB:M747DRAFT_299886"/>
<dbReference type="PANTHER" id="PTHR31382">
    <property type="entry name" value="NA(+)/H(+) ANTIPORTER"/>
    <property type="match status" value="1"/>
</dbReference>
<evidence type="ECO:0000256" key="5">
    <source>
        <dbReference type="ARBA" id="ARBA00023140"/>
    </source>
</evidence>
<keyword evidence="2 8" id="KW-0812">Transmembrane</keyword>
<evidence type="ECO:0000256" key="3">
    <source>
        <dbReference type="ARBA" id="ARBA00022989"/>
    </source>
</evidence>
<dbReference type="VEuPathDB" id="FungiDB:An11g02590"/>
<comment type="caution">
    <text evidence="10">The sequence shown here is derived from an EMBL/GenBank/DDBJ whole genome shotgun (WGS) entry which is preliminary data.</text>
</comment>
<dbReference type="VEuPathDB" id="FungiDB:ATCC64974_88990"/>
<feature type="domain" description="Cation/H+ exchanger transmembrane" evidence="9">
    <location>
        <begin position="270"/>
        <end position="726"/>
    </location>
</feature>
<dbReference type="InterPro" id="IPR008733">
    <property type="entry name" value="PEX11"/>
</dbReference>
<proteinExistence type="predicted"/>
<dbReference type="GO" id="GO:0015385">
    <property type="term" value="F:sodium:proton antiporter activity"/>
    <property type="evidence" value="ECO:0007669"/>
    <property type="project" value="InterPro"/>
</dbReference>
<evidence type="ECO:0000259" key="9">
    <source>
        <dbReference type="Pfam" id="PF00999"/>
    </source>
</evidence>
<sequence length="826" mass="91634">MVADALVYHPALAHYLRFVATTVGRDKLLRTLQYFSRFYAWYLYRTNRPQSAIEPFNAVKKQFGTTRKILRIGKFVEHLKAAALASDNKNPVDPVLRYLAVGRQLGYAGYLSLDTITVIDTIGVRKLASAKRLQEHAYRSWMAGLVCSAVAGVYTLFRLREKEKTLDRKEGEGVVEAKKLEKERSAARIQLISDLCDLSVPVSALGLASLDDGIVGLAGTVSSLIGIWSQWRKTACFALAGMLHPFLDVSNFNLVLSVTGLYILLFGFVSLKVKQRWYLGEALPAFVVGICFGPAGAKLLTVSQWGGDSANETSEIAYGLTRLVIGVQLVKVGYELPKKYLRQRMVEMIICLLPLMTISWLATSACIKLVIPHISFVCLPLPLSVLALERLITRRKLSALIISACVTCTDPVLSQAIAKGPFADNFVRRPLREFISAEAGGNDGFGFPLLLLGVSFLRYAEAPANTLSLEEFDLERGVPDVLGTTGVGRFGGGAGVALKHWAIEGVLYMILLGAAYGAFVGFVSQKLLKKAVKHRWIDHESFTLVPAATGLLLVGTCGCFGSDETLACFVAGCVLNWNGLYHEEIQARHDSFNSTMETLLNFAAFMFLGATMPWEYFQRPHDTGITLWRLFALGFLILVFRRIPAILVGYRFMPKVCSDWKEALFLGHFGPIGIGAVSYVEYTRRLFPPPGQSDEEINSMTAAMVPVVYWLVLFSIVVHGLSVPALNALYSIFNVPRICDHPVTVVLLSENEPLPNNSTINPQRHSMVLNNRFSRPSESENDQEQEDKEDTETMLRSREESPDRSIERLSTQFSRSIRTVDMRDLV</sequence>
<accession>A0A100IJ11</accession>
<feature type="compositionally biased region" description="Basic and acidic residues" evidence="7">
    <location>
        <begin position="791"/>
        <end position="807"/>
    </location>
</feature>
<keyword evidence="3 8" id="KW-1133">Transmembrane helix</keyword>
<dbReference type="InterPro" id="IPR006153">
    <property type="entry name" value="Cation/H_exchanger_TM"/>
</dbReference>
<reference evidence="11" key="1">
    <citation type="journal article" date="2016" name="Genome Announc.">
        <title>Draft genome sequence of Aspergillus niger strain An76.</title>
        <authorList>
            <person name="Gong W."/>
            <person name="Cheng Z."/>
            <person name="Zhang H."/>
            <person name="Liu L."/>
            <person name="Gao P."/>
            <person name="Wang L."/>
        </authorList>
    </citation>
    <scope>NUCLEOTIDE SEQUENCE [LARGE SCALE GENOMIC DNA]</scope>
    <source>
        <strain evidence="11">An76</strain>
    </source>
</reference>
<dbReference type="Proteomes" id="UP000068243">
    <property type="component" value="Unassembled WGS sequence"/>
</dbReference>